<feature type="region of interest" description="Disordered" evidence="1">
    <location>
        <begin position="1"/>
        <end position="63"/>
    </location>
</feature>
<evidence type="ECO:0000313" key="3">
    <source>
        <dbReference type="Proteomes" id="UP000324104"/>
    </source>
</evidence>
<gene>
    <name evidence="2" type="ORF">FYC77_12175</name>
</gene>
<evidence type="ECO:0000256" key="1">
    <source>
        <dbReference type="SAM" id="MobiDB-lite"/>
    </source>
</evidence>
<protein>
    <submittedName>
        <fullName evidence="2">Uncharacterized protein</fullName>
    </submittedName>
</protein>
<feature type="compositionally biased region" description="Basic and acidic residues" evidence="1">
    <location>
        <begin position="1"/>
        <end position="12"/>
    </location>
</feature>
<keyword evidence="3" id="KW-1185">Reference proteome</keyword>
<proteinExistence type="predicted"/>
<evidence type="ECO:0000313" key="2">
    <source>
        <dbReference type="EMBL" id="TYT61773.1"/>
    </source>
</evidence>
<dbReference type="EMBL" id="VTAW01000014">
    <property type="protein sequence ID" value="TYT61773.1"/>
    <property type="molecule type" value="Genomic_DNA"/>
</dbReference>
<reference evidence="2 3" key="1">
    <citation type="submission" date="2019-08" db="EMBL/GenBank/DDBJ databases">
        <title>Archaea genome.</title>
        <authorList>
            <person name="Kajale S."/>
            <person name="Shouche Y."/>
            <person name="Deshpande N."/>
            <person name="Sharma A."/>
        </authorList>
    </citation>
    <scope>NUCLEOTIDE SEQUENCE [LARGE SCALE GENOMIC DNA]</scope>
    <source>
        <strain evidence="2 3">ESP3B_9</strain>
    </source>
</reference>
<name>A0A5D5ALB2_9EURY</name>
<dbReference type="AlphaFoldDB" id="A0A5D5ALB2"/>
<dbReference type="Proteomes" id="UP000324104">
    <property type="component" value="Unassembled WGS sequence"/>
</dbReference>
<feature type="compositionally biased region" description="Acidic residues" evidence="1">
    <location>
        <begin position="48"/>
        <end position="63"/>
    </location>
</feature>
<accession>A0A5D5ALB2</accession>
<comment type="caution">
    <text evidence="2">The sequence shown here is derived from an EMBL/GenBank/DDBJ whole genome shotgun (WGS) entry which is preliminary data.</text>
</comment>
<organism evidence="2 3">
    <name type="scientific">Natrialba swarupiae</name>
    <dbReference type="NCBI Taxonomy" id="2448032"/>
    <lineage>
        <taxon>Archaea</taxon>
        <taxon>Methanobacteriati</taxon>
        <taxon>Methanobacteriota</taxon>
        <taxon>Stenosarchaea group</taxon>
        <taxon>Halobacteria</taxon>
        <taxon>Halobacteriales</taxon>
        <taxon>Natrialbaceae</taxon>
        <taxon>Natrialba</taxon>
    </lineage>
</organism>
<sequence>MKDNGIRPEHTIRYTPEWDDDLGGSIADGGLRIDLGQDGEVIERNASDDTDDTDVDDGAAPDE</sequence>